<evidence type="ECO:0000313" key="2">
    <source>
        <dbReference type="Proteomes" id="UP000017819"/>
    </source>
</evidence>
<name>V4RDP7_9HYPH</name>
<dbReference type="Gene3D" id="3.40.109.40">
    <property type="match status" value="1"/>
</dbReference>
<accession>V4RDP7</accession>
<gene>
    <name evidence="1" type="ORF">N177_3562</name>
</gene>
<proteinExistence type="predicted"/>
<dbReference type="Proteomes" id="UP000017819">
    <property type="component" value="Unassembled WGS sequence"/>
</dbReference>
<dbReference type="OrthoDB" id="8480695at2"/>
<keyword evidence="2" id="KW-1185">Reference proteome</keyword>
<sequence>MAPPETGPAGRWEGRLEAPPVPRILRVHGYRDPARVRRPILRAAEAAAALAPDVAAPVAVWRRFSIAALEPEALHLSSGVSFSGASFARTLRNCTEVAVFILTLGERLDEEISARMQDEPVEALFLDTAGWLSVERATRDLARHLDQVLGPELRTGVRLGPGYDYRGEEARRSWPLEEQHALFSLFVPGEPPVRLLESCAMTPKMSRSGLFGLLAAGTAATDENAGAFPR</sequence>
<comment type="caution">
    <text evidence="1">The sequence shown here is derived from an EMBL/GenBank/DDBJ whole genome shotgun (WGS) entry which is preliminary data.</text>
</comment>
<evidence type="ECO:0000313" key="1">
    <source>
        <dbReference type="EMBL" id="ESR23494.1"/>
    </source>
</evidence>
<organism evidence="1 2">
    <name type="scientific">Lutibaculum baratangense AMV1</name>
    <dbReference type="NCBI Taxonomy" id="631454"/>
    <lineage>
        <taxon>Bacteria</taxon>
        <taxon>Pseudomonadati</taxon>
        <taxon>Pseudomonadota</taxon>
        <taxon>Alphaproteobacteria</taxon>
        <taxon>Hyphomicrobiales</taxon>
        <taxon>Tepidamorphaceae</taxon>
        <taxon>Lutibaculum</taxon>
    </lineage>
</organism>
<dbReference type="EMBL" id="AWXZ01000039">
    <property type="protein sequence ID" value="ESR23494.1"/>
    <property type="molecule type" value="Genomic_DNA"/>
</dbReference>
<reference evidence="1 2" key="1">
    <citation type="journal article" date="2014" name="Genome Announc.">
        <title>Draft Genome Sequence of Lutibaculum baratangense Strain AMV1T, Isolated from a Mud Volcano in Andamans, India.</title>
        <authorList>
            <person name="Singh A."/>
            <person name="Sreenivas A."/>
            <person name="Sathyanarayana Reddy G."/>
            <person name="Pinnaka A.K."/>
            <person name="Shivaji S."/>
        </authorList>
    </citation>
    <scope>NUCLEOTIDE SEQUENCE [LARGE SCALE GENOMIC DNA]</scope>
    <source>
        <strain evidence="1 2">AMV1</strain>
    </source>
</reference>
<protein>
    <submittedName>
        <fullName evidence="1">Uncharacterized protein</fullName>
    </submittedName>
</protein>
<dbReference type="eggNOG" id="COG1410">
    <property type="taxonomic scope" value="Bacteria"/>
</dbReference>
<dbReference type="AlphaFoldDB" id="V4RDP7"/>
<dbReference type="STRING" id="631454.N177_3562"/>
<dbReference type="InterPro" id="IPR037010">
    <property type="entry name" value="VitB12-dep_Met_synth_activ_sf"/>
</dbReference>
<dbReference type="SUPFAM" id="SSF56507">
    <property type="entry name" value="Methionine synthase activation domain-like"/>
    <property type="match status" value="1"/>
</dbReference>
<dbReference type="GO" id="GO:0008705">
    <property type="term" value="F:methionine synthase activity"/>
    <property type="evidence" value="ECO:0007669"/>
    <property type="project" value="InterPro"/>
</dbReference>
<dbReference type="RefSeq" id="WP_023433680.1">
    <property type="nucleotide sequence ID" value="NZ_AWXZ01000039.1"/>
</dbReference>